<evidence type="ECO:0000313" key="2">
    <source>
        <dbReference type="WBParaSite" id="Minc3s01313g22682"/>
    </source>
</evidence>
<sequence length="283" mass="33073">MLLKNKFSIPLLLFFSIYLFFCLNWNFVESKNLESRKLEISKIKKILNKGGRKFNFNKTDKLNSRKINGEDEFFVDFALVGYFEDFEIEGYELLYYLDFCYDEEKYFQNYCDLDQMSKPINATFDHESLEKIVIFVDQVVDSKGETIINVGNNTEFYRDYLNIAIKGSSKNIQKIAKALDALIDDKKDFYYLNGKCKDIKSEGNSIGLKLKNSNTTLNVSRKDIADYSDENKCILGLETSEEKQLEFSTQHLNNYCVLFDTFLNQIAFAPKVVKPKDMEWILC</sequence>
<reference evidence="2" key="1">
    <citation type="submission" date="2022-11" db="UniProtKB">
        <authorList>
            <consortium name="WormBaseParasite"/>
        </authorList>
    </citation>
    <scope>IDENTIFICATION</scope>
</reference>
<organism evidence="1 2">
    <name type="scientific">Meloidogyne incognita</name>
    <name type="common">Southern root-knot nematode worm</name>
    <name type="synonym">Oxyuris incognita</name>
    <dbReference type="NCBI Taxonomy" id="6306"/>
    <lineage>
        <taxon>Eukaryota</taxon>
        <taxon>Metazoa</taxon>
        <taxon>Ecdysozoa</taxon>
        <taxon>Nematoda</taxon>
        <taxon>Chromadorea</taxon>
        <taxon>Rhabditida</taxon>
        <taxon>Tylenchina</taxon>
        <taxon>Tylenchomorpha</taxon>
        <taxon>Tylenchoidea</taxon>
        <taxon>Meloidogynidae</taxon>
        <taxon>Meloidogyninae</taxon>
        <taxon>Meloidogyne</taxon>
        <taxon>Meloidogyne incognita group</taxon>
    </lineage>
</organism>
<evidence type="ECO:0000313" key="1">
    <source>
        <dbReference type="Proteomes" id="UP000887563"/>
    </source>
</evidence>
<name>A0A914M7R3_MELIC</name>
<dbReference type="AlphaFoldDB" id="A0A914M7R3"/>
<protein>
    <submittedName>
        <fullName evidence="2">Uncharacterized protein</fullName>
    </submittedName>
</protein>
<dbReference type="InterPro" id="IPR021109">
    <property type="entry name" value="Peptidase_aspartic_dom_sf"/>
</dbReference>
<dbReference type="Proteomes" id="UP000887563">
    <property type="component" value="Unplaced"/>
</dbReference>
<keyword evidence="1" id="KW-1185">Reference proteome</keyword>
<dbReference type="Gene3D" id="2.40.70.10">
    <property type="entry name" value="Acid Proteases"/>
    <property type="match status" value="1"/>
</dbReference>
<accession>A0A914M7R3</accession>
<dbReference type="WBParaSite" id="Minc3s01313g22682">
    <property type="protein sequence ID" value="Minc3s01313g22682"/>
    <property type="gene ID" value="Minc3s01313g22682"/>
</dbReference>
<proteinExistence type="predicted"/>